<feature type="transmembrane region" description="Helical" evidence="1">
    <location>
        <begin position="40"/>
        <end position="58"/>
    </location>
</feature>
<keyword evidence="1" id="KW-0812">Transmembrane</keyword>
<name>A0A6B0STL6_9EURY</name>
<dbReference type="EMBL" id="WUUU01000071">
    <property type="protein sequence ID" value="MXR20919.1"/>
    <property type="molecule type" value="Genomic_DNA"/>
</dbReference>
<protein>
    <submittedName>
        <fullName evidence="2">Uncharacterized protein</fullName>
    </submittedName>
</protein>
<dbReference type="OrthoDB" id="271681at2157"/>
<sequence>MSQLSDASASESRTAIHWLAVLLVVATGAIHVYAGLVEGRIPVLLAGVGFFGGIGLFLVDFRRPLLYLAGVVYTAVQFPLWYVAKAGEFTAIGYVDKAVQVVLVVTLLYLYWRRRTTTGRGRGSPNV</sequence>
<feature type="transmembrane region" description="Helical" evidence="1">
    <location>
        <begin position="15"/>
        <end position="34"/>
    </location>
</feature>
<evidence type="ECO:0000256" key="1">
    <source>
        <dbReference type="SAM" id="Phobius"/>
    </source>
</evidence>
<dbReference type="AlphaFoldDB" id="A0A6B0STL6"/>
<keyword evidence="1" id="KW-0472">Membrane</keyword>
<dbReference type="Proteomes" id="UP000471521">
    <property type="component" value="Unassembled WGS sequence"/>
</dbReference>
<feature type="transmembrane region" description="Helical" evidence="1">
    <location>
        <begin position="89"/>
        <end position="112"/>
    </location>
</feature>
<comment type="caution">
    <text evidence="2">The sequence shown here is derived from an EMBL/GenBank/DDBJ whole genome shotgun (WGS) entry which is preliminary data.</text>
</comment>
<keyword evidence="3" id="KW-1185">Reference proteome</keyword>
<dbReference type="Pfam" id="PF24287">
    <property type="entry name" value="DUF7475"/>
    <property type="match status" value="1"/>
</dbReference>
<accession>A0A6B0STL6</accession>
<evidence type="ECO:0000313" key="2">
    <source>
        <dbReference type="EMBL" id="MXR20919.1"/>
    </source>
</evidence>
<dbReference type="RefSeq" id="WP_159526432.1">
    <property type="nucleotide sequence ID" value="NZ_WUUU01000071.1"/>
</dbReference>
<gene>
    <name evidence="2" type="ORF">GRX66_10000</name>
</gene>
<proteinExistence type="predicted"/>
<organism evidence="2 3">
    <name type="scientific">Halobacterium bonnevillei</name>
    <dbReference type="NCBI Taxonomy" id="2692200"/>
    <lineage>
        <taxon>Archaea</taxon>
        <taxon>Methanobacteriati</taxon>
        <taxon>Methanobacteriota</taxon>
        <taxon>Stenosarchaea group</taxon>
        <taxon>Halobacteria</taxon>
        <taxon>Halobacteriales</taxon>
        <taxon>Halobacteriaceae</taxon>
        <taxon>Halobacterium</taxon>
    </lineage>
</organism>
<evidence type="ECO:0000313" key="3">
    <source>
        <dbReference type="Proteomes" id="UP000471521"/>
    </source>
</evidence>
<keyword evidence="1" id="KW-1133">Transmembrane helix</keyword>
<reference evidence="2 3" key="1">
    <citation type="submission" date="2019-12" db="EMBL/GenBank/DDBJ databases">
        <title>Isolation and characterization of three novel carbon monoxide-oxidizing members of Halobacteria from salione crusts and soils.</title>
        <authorList>
            <person name="Myers M.R."/>
            <person name="King G.M."/>
        </authorList>
    </citation>
    <scope>NUCLEOTIDE SEQUENCE [LARGE SCALE GENOMIC DNA]</scope>
    <source>
        <strain evidence="2 3">PCN9</strain>
    </source>
</reference>
<dbReference type="InterPro" id="IPR055898">
    <property type="entry name" value="DUF7475"/>
</dbReference>